<protein>
    <submittedName>
        <fullName evidence="2">Uncharacterized protein</fullName>
    </submittedName>
</protein>
<dbReference type="Proteomes" id="UP000678895">
    <property type="component" value="Unassembled WGS sequence"/>
</dbReference>
<dbReference type="EMBL" id="BORS01000004">
    <property type="protein sequence ID" value="GIO41700.1"/>
    <property type="molecule type" value="Genomic_DNA"/>
</dbReference>
<keyword evidence="1" id="KW-1133">Transmembrane helix</keyword>
<feature type="transmembrane region" description="Helical" evidence="1">
    <location>
        <begin position="49"/>
        <end position="71"/>
    </location>
</feature>
<keyword evidence="1" id="KW-0812">Transmembrane</keyword>
<reference evidence="2" key="1">
    <citation type="submission" date="2021-03" db="EMBL/GenBank/DDBJ databases">
        <title>Antimicrobial resistance genes in bacteria isolated from Japanese honey, and their potential for conferring macrolide and lincosamide resistance in the American foulbrood pathogen Paenibacillus larvae.</title>
        <authorList>
            <person name="Okamoto M."/>
            <person name="Kumagai M."/>
            <person name="Kanamori H."/>
            <person name="Takamatsu D."/>
        </authorList>
    </citation>
    <scope>NUCLEOTIDE SEQUENCE</scope>
    <source>
        <strain evidence="2">J41TS4</strain>
    </source>
</reference>
<keyword evidence="3" id="KW-1185">Reference proteome</keyword>
<dbReference type="AlphaFoldDB" id="A0A919Y3F3"/>
<organism evidence="2 3">
    <name type="scientific">Paenibacillus apis</name>
    <dbReference type="NCBI Taxonomy" id="1792174"/>
    <lineage>
        <taxon>Bacteria</taxon>
        <taxon>Bacillati</taxon>
        <taxon>Bacillota</taxon>
        <taxon>Bacilli</taxon>
        <taxon>Bacillales</taxon>
        <taxon>Paenibacillaceae</taxon>
        <taxon>Paenibacillus</taxon>
    </lineage>
</organism>
<name>A0A919Y3F3_9BACL</name>
<feature type="transmembrane region" description="Helical" evidence="1">
    <location>
        <begin position="20"/>
        <end position="43"/>
    </location>
</feature>
<evidence type="ECO:0000313" key="2">
    <source>
        <dbReference type="EMBL" id="GIO41700.1"/>
    </source>
</evidence>
<accession>A0A919Y3F3</accession>
<evidence type="ECO:0000256" key="1">
    <source>
        <dbReference type="SAM" id="Phobius"/>
    </source>
</evidence>
<keyword evidence="1" id="KW-0472">Membrane</keyword>
<sequence length="157" mass="17747">MEDASLNKTYDIKLPASSWVALILQLPVISMIFFSALTGRGFYSSISPMIGTLFSLFYTGALIALGIRMVIQPRSMEIIGEKMIVGRKEITAVHIDKLVIQGYLSQIIGIKPKGKRLVPSLLCFKIKGNEEENIEEIIQWAKRNGIQIKYGRIFRWI</sequence>
<evidence type="ECO:0000313" key="3">
    <source>
        <dbReference type="Proteomes" id="UP000678895"/>
    </source>
</evidence>
<comment type="caution">
    <text evidence="2">The sequence shown here is derived from an EMBL/GenBank/DDBJ whole genome shotgun (WGS) entry which is preliminary data.</text>
</comment>
<proteinExistence type="predicted"/>
<gene>
    <name evidence="2" type="ORF">J41TS4_14580</name>
</gene>